<dbReference type="Proteomes" id="UP001530400">
    <property type="component" value="Unassembled WGS sequence"/>
</dbReference>
<accession>A0ABD3PF62</accession>
<dbReference type="AlphaFoldDB" id="A0ABD3PF62"/>
<proteinExistence type="predicted"/>
<protein>
    <submittedName>
        <fullName evidence="3">Uncharacterized protein</fullName>
    </submittedName>
</protein>
<feature type="compositionally biased region" description="Basic and acidic residues" evidence="1">
    <location>
        <begin position="199"/>
        <end position="209"/>
    </location>
</feature>
<gene>
    <name evidence="3" type="ORF">ACHAWO_013705</name>
</gene>
<sequence>MNTALHYALTHCLLNHLMAALTAVQSFSPDHRCTILNNSRRQQQQIRLFEEYMSEDYNPNPKSQKHHGIEDINYGIGGVNLSKRWMELVSDGHVTAITELKEDENANDGICVRYGVRLEDDNSQLETNAQQTLLEFAEILSDQSSSTELYPELYDHITSINTTLSEMQQRSNGMAMEVTYDGQYAIQLQLVRTLRPKRSKDMSSKKTEGADTSACSCQPPPYESAKDSFLVGKLRLFGNGEFHGEGDAREKAAQVTVPTAGDDAVTPWDVFHNISPVDPRGHFLLLPDISDKKQWRDQSLDADDCYNLTYLASTIQPHGSMVLSFNSVSAGASQNHIHAHAWLNPPPPLRYRNDPTAEYDSVYAVTKSLLISSLNLDHGVTASLLKYPCTCVKLSASSDDSAEKDGTTNPSLIEMGNALYKIITVAQKMEAPHNVVWMNKAAQNDQTTTDVYVFFRKSESVELDNETFRLGASEMLGVFHATSKEQMKMVKKYKGLSCYGVANVLSDVSYEPREHIWAEVSSALGGGGKKISRRLQALQKAELYKKEKSEDNGGVVEATGGYRNVRTGVPYFDNE</sequence>
<feature type="chain" id="PRO_5044853389" evidence="2">
    <location>
        <begin position="27"/>
        <end position="575"/>
    </location>
</feature>
<organism evidence="3 4">
    <name type="scientific">Cyclotella atomus</name>
    <dbReference type="NCBI Taxonomy" id="382360"/>
    <lineage>
        <taxon>Eukaryota</taxon>
        <taxon>Sar</taxon>
        <taxon>Stramenopiles</taxon>
        <taxon>Ochrophyta</taxon>
        <taxon>Bacillariophyta</taxon>
        <taxon>Coscinodiscophyceae</taxon>
        <taxon>Thalassiosirophycidae</taxon>
        <taxon>Stephanodiscales</taxon>
        <taxon>Stephanodiscaceae</taxon>
        <taxon>Cyclotella</taxon>
    </lineage>
</organism>
<feature type="signal peptide" evidence="2">
    <location>
        <begin position="1"/>
        <end position="26"/>
    </location>
</feature>
<keyword evidence="2" id="KW-0732">Signal</keyword>
<name>A0ABD3PF62_9STRA</name>
<feature type="region of interest" description="Disordered" evidence="1">
    <location>
        <begin position="196"/>
        <end position="219"/>
    </location>
</feature>
<keyword evidence="4" id="KW-1185">Reference proteome</keyword>
<evidence type="ECO:0000256" key="2">
    <source>
        <dbReference type="SAM" id="SignalP"/>
    </source>
</evidence>
<evidence type="ECO:0000256" key="1">
    <source>
        <dbReference type="SAM" id="MobiDB-lite"/>
    </source>
</evidence>
<comment type="caution">
    <text evidence="3">The sequence shown here is derived from an EMBL/GenBank/DDBJ whole genome shotgun (WGS) entry which is preliminary data.</text>
</comment>
<reference evidence="3 4" key="1">
    <citation type="submission" date="2024-10" db="EMBL/GenBank/DDBJ databases">
        <title>Updated reference genomes for cyclostephanoid diatoms.</title>
        <authorList>
            <person name="Roberts W.R."/>
            <person name="Alverson A.J."/>
        </authorList>
    </citation>
    <scope>NUCLEOTIDE SEQUENCE [LARGE SCALE GENOMIC DNA]</scope>
    <source>
        <strain evidence="3 4">AJA010-31</strain>
    </source>
</reference>
<evidence type="ECO:0000313" key="4">
    <source>
        <dbReference type="Proteomes" id="UP001530400"/>
    </source>
</evidence>
<dbReference type="EMBL" id="JALLPJ020000637">
    <property type="protein sequence ID" value="KAL3786718.1"/>
    <property type="molecule type" value="Genomic_DNA"/>
</dbReference>
<evidence type="ECO:0000313" key="3">
    <source>
        <dbReference type="EMBL" id="KAL3786718.1"/>
    </source>
</evidence>